<keyword evidence="2" id="KW-1185">Reference proteome</keyword>
<evidence type="ECO:0000313" key="2">
    <source>
        <dbReference type="Proteomes" id="UP000004524"/>
    </source>
</evidence>
<organism evidence="1 2">
    <name type="scientific">Segatella baroniae B14</name>
    <dbReference type="NCBI Taxonomy" id="752555"/>
    <lineage>
        <taxon>Bacteria</taxon>
        <taxon>Pseudomonadati</taxon>
        <taxon>Bacteroidota</taxon>
        <taxon>Bacteroidia</taxon>
        <taxon>Bacteroidales</taxon>
        <taxon>Prevotellaceae</taxon>
        <taxon>Segatella</taxon>
    </lineage>
</organism>
<dbReference type="Proteomes" id="UP000004524">
    <property type="component" value="Unassembled WGS sequence"/>
</dbReference>
<protein>
    <submittedName>
        <fullName evidence="1">Uncharacterized protein</fullName>
    </submittedName>
</protein>
<sequence length="48" mass="5396">MDAYVDFYVTDDSNHIPVRLDMYLRFGTAKAFLTGIKGNKSPITSVIN</sequence>
<proteinExistence type="predicted"/>
<accession>D8DXG2</accession>
<evidence type="ECO:0000313" key="1">
    <source>
        <dbReference type="EMBL" id="EFI71868.1"/>
    </source>
</evidence>
<name>D8DXG2_9BACT</name>
<reference evidence="1 2" key="1">
    <citation type="journal article" date="2010" name="Microb. Ecol.">
        <title>Comparative genome analysis of Prevotella ruminicola and Prevotella bryantii: insights into their environmental niche.</title>
        <authorList>
            <consortium name="North American Consortium for Rumen Bacteria"/>
            <person name="Purushe J."/>
            <person name="Fouts D.E."/>
            <person name="Morrison M."/>
            <person name="White B.A."/>
            <person name="Mackie R.I."/>
            <person name="Coutinho P.M."/>
            <person name="Henrissat B."/>
            <person name="Nelson K.E."/>
        </authorList>
    </citation>
    <scope>NUCLEOTIDE SEQUENCE [LARGE SCALE GENOMIC DNA]</scope>
    <source>
        <strain evidence="1 2">B14</strain>
    </source>
</reference>
<gene>
    <name evidence="1" type="ORF">PBR_0291</name>
</gene>
<comment type="caution">
    <text evidence="1">The sequence shown here is derived from an EMBL/GenBank/DDBJ whole genome shotgun (WGS) entry which is preliminary data.</text>
</comment>
<dbReference type="AlphaFoldDB" id="D8DXG2"/>
<dbReference type="EMBL" id="ADWO01000062">
    <property type="protein sequence ID" value="EFI71868.1"/>
    <property type="molecule type" value="Genomic_DNA"/>
</dbReference>